<evidence type="ECO:0000313" key="2">
    <source>
        <dbReference type="EMBL" id="SFO74810.1"/>
    </source>
</evidence>
<evidence type="ECO:0000256" key="1">
    <source>
        <dbReference type="SAM" id="MobiDB-lite"/>
    </source>
</evidence>
<feature type="region of interest" description="Disordered" evidence="1">
    <location>
        <begin position="1"/>
        <end position="22"/>
    </location>
</feature>
<protein>
    <submittedName>
        <fullName evidence="2">Uncharacterized protein</fullName>
    </submittedName>
</protein>
<dbReference type="AlphaFoldDB" id="A0A1I5JQ25"/>
<gene>
    <name evidence="2" type="ORF">SAMN05660464_0934</name>
</gene>
<dbReference type="STRING" id="1523247.SAMN05660464_0934"/>
<dbReference type="OrthoDB" id="5525274at2"/>
<reference evidence="3" key="1">
    <citation type="submission" date="2016-10" db="EMBL/GenBank/DDBJ databases">
        <authorList>
            <person name="Varghese N."/>
            <person name="Submissions S."/>
        </authorList>
    </citation>
    <scope>NUCLEOTIDE SEQUENCE [LARGE SCALE GENOMIC DNA]</scope>
    <source>
        <strain evidence="3">DSM 44208</strain>
    </source>
</reference>
<dbReference type="EMBL" id="FOWQ01000001">
    <property type="protein sequence ID" value="SFO74810.1"/>
    <property type="molecule type" value="Genomic_DNA"/>
</dbReference>
<feature type="compositionally biased region" description="Low complexity" evidence="1">
    <location>
        <begin position="355"/>
        <end position="364"/>
    </location>
</feature>
<keyword evidence="3" id="KW-1185">Reference proteome</keyword>
<dbReference type="RefSeq" id="WP_091107216.1">
    <property type="nucleotide sequence ID" value="NZ_FOWQ01000001.1"/>
</dbReference>
<proteinExistence type="predicted"/>
<feature type="compositionally biased region" description="Basic and acidic residues" evidence="1">
    <location>
        <begin position="298"/>
        <end position="314"/>
    </location>
</feature>
<feature type="compositionally biased region" description="Basic and acidic residues" evidence="1">
    <location>
        <begin position="365"/>
        <end position="383"/>
    </location>
</feature>
<accession>A0A1I5JQ25</accession>
<sequence>MTSDSIGRLAVTWHPDTDPDPTERARLDRLAAALADGGLPDGLSPGPDRDLQVCVRRVRLPRHHMRWDATDDQLVSGWARVVERTVAGVVAGGGPDVVRYRSRTQAREDLVTSVLQHDRERAWAWQLLGLWPPDTLLADPAVVLPSVLAELGRDEPGAVVGLLVTVTSTGQLQPFAEAAGEDVLAALVEAAWRAAGGRAGDLADTVAARTPAGTSAWHDGPVPATSEVATAMAELRSTVLHRSVIARALRGSTVSASPRPVAALWAAAVLEVEPALAAARAGAVLAADLAAGRPAGLDPDRGHGDVRDRAEPGARTRPGSDSGAARRSTAVVPATGGGPPTVADPPSDVPPPAPGATGRPPAGVRPDRPRHGPVTDHAVERTGHPGGGPSSSGRRGTAPAERPARTGWGGLLFLLSLVADLGLPARVAADPARFGPALRPVLHGLARLVVARAVPDVGLADPGDPAVLAFAGLVPGADPPGPVPRDVLGPEVEALITELAARLDRGPAGAATPGRDLADERALLVAVCRRRAVIEADPGWIDVLLDPDEVSVDVRRAGLDLDPGHLPWLGCVVRFRYG</sequence>
<name>A0A1I5JQ25_9ACTN</name>
<organism evidence="2 3">
    <name type="scientific">Geodermatophilus dictyosporus</name>
    <dbReference type="NCBI Taxonomy" id="1523247"/>
    <lineage>
        <taxon>Bacteria</taxon>
        <taxon>Bacillati</taxon>
        <taxon>Actinomycetota</taxon>
        <taxon>Actinomycetes</taxon>
        <taxon>Geodermatophilales</taxon>
        <taxon>Geodermatophilaceae</taxon>
        <taxon>Geodermatophilus</taxon>
    </lineage>
</organism>
<feature type="region of interest" description="Disordered" evidence="1">
    <location>
        <begin position="293"/>
        <end position="403"/>
    </location>
</feature>
<dbReference type="Proteomes" id="UP000198857">
    <property type="component" value="Unassembled WGS sequence"/>
</dbReference>
<evidence type="ECO:0000313" key="3">
    <source>
        <dbReference type="Proteomes" id="UP000198857"/>
    </source>
</evidence>